<dbReference type="VEuPathDB" id="FungiDB:ASPBRDRAFT_27561"/>
<sequence>MQLCYSKQRLKAADGKKIYNDADSKSTAVLATKIDIGSEPDMTTSARRSLAECLHRELYSETIHNKMYTGNAEGLVLAGENARVPILESKIDGLQEQIRDLDSRFSKLQSEFDQLRDQGDVRFTVGYADIRNRFLSTYRRDFMVIKPDEVREVREIINKGNSAAHNGSFKADAMLYRPEGFSDGYDRHIPPRTDRDTFERLYGVDPSVAEKIVYRQTIELLERHATVCASARYQPTDMFEEKFKRFIRALKDTDYARDYLDIQSDQVLELLSAHQEFRAASEGIRWISQDTKEHS</sequence>
<evidence type="ECO:0000256" key="1">
    <source>
        <dbReference type="SAM" id="Coils"/>
    </source>
</evidence>
<proteinExistence type="predicted"/>
<reference evidence="3" key="1">
    <citation type="journal article" date="2017" name="Genome Biol.">
        <title>Comparative genomics reveals high biological diversity and specific adaptations in the industrially and medically important fungal genus Aspergillus.</title>
        <authorList>
            <person name="de Vries R.P."/>
            <person name="Riley R."/>
            <person name="Wiebenga A."/>
            <person name="Aguilar-Osorio G."/>
            <person name="Amillis S."/>
            <person name="Uchima C.A."/>
            <person name="Anderluh G."/>
            <person name="Asadollahi M."/>
            <person name="Askin M."/>
            <person name="Barry K."/>
            <person name="Battaglia E."/>
            <person name="Bayram O."/>
            <person name="Benocci T."/>
            <person name="Braus-Stromeyer S.A."/>
            <person name="Caldana C."/>
            <person name="Canovas D."/>
            <person name="Cerqueira G.C."/>
            <person name="Chen F."/>
            <person name="Chen W."/>
            <person name="Choi C."/>
            <person name="Clum A."/>
            <person name="Dos Santos R.A."/>
            <person name="Damasio A.R."/>
            <person name="Diallinas G."/>
            <person name="Emri T."/>
            <person name="Fekete E."/>
            <person name="Flipphi M."/>
            <person name="Freyberg S."/>
            <person name="Gallo A."/>
            <person name="Gournas C."/>
            <person name="Habgood R."/>
            <person name="Hainaut M."/>
            <person name="Harispe M.L."/>
            <person name="Henrissat B."/>
            <person name="Hilden K.S."/>
            <person name="Hope R."/>
            <person name="Hossain A."/>
            <person name="Karabika E."/>
            <person name="Karaffa L."/>
            <person name="Karanyi Z."/>
            <person name="Krasevec N."/>
            <person name="Kuo A."/>
            <person name="Kusch H."/>
            <person name="LaButti K."/>
            <person name="Lagendijk E.L."/>
            <person name="Lapidus A."/>
            <person name="Levasseur A."/>
            <person name="Lindquist E."/>
            <person name="Lipzen A."/>
            <person name="Logrieco A.F."/>
            <person name="MacCabe A."/>
            <person name="Maekelae M.R."/>
            <person name="Malavazi I."/>
            <person name="Melin P."/>
            <person name="Meyer V."/>
            <person name="Mielnichuk N."/>
            <person name="Miskei M."/>
            <person name="Molnar A.P."/>
            <person name="Mule G."/>
            <person name="Ngan C.Y."/>
            <person name="Orejas M."/>
            <person name="Orosz E."/>
            <person name="Ouedraogo J.P."/>
            <person name="Overkamp K.M."/>
            <person name="Park H.-S."/>
            <person name="Perrone G."/>
            <person name="Piumi F."/>
            <person name="Punt P.J."/>
            <person name="Ram A.F."/>
            <person name="Ramon A."/>
            <person name="Rauscher S."/>
            <person name="Record E."/>
            <person name="Riano-Pachon D.M."/>
            <person name="Robert V."/>
            <person name="Roehrig J."/>
            <person name="Ruller R."/>
            <person name="Salamov A."/>
            <person name="Salih N.S."/>
            <person name="Samson R.A."/>
            <person name="Sandor E."/>
            <person name="Sanguinetti M."/>
            <person name="Schuetze T."/>
            <person name="Sepcic K."/>
            <person name="Shelest E."/>
            <person name="Sherlock G."/>
            <person name="Sophianopoulou V."/>
            <person name="Squina F.M."/>
            <person name="Sun H."/>
            <person name="Susca A."/>
            <person name="Todd R.B."/>
            <person name="Tsang A."/>
            <person name="Unkles S.E."/>
            <person name="van de Wiele N."/>
            <person name="van Rossen-Uffink D."/>
            <person name="Oliveira J.V."/>
            <person name="Vesth T.C."/>
            <person name="Visser J."/>
            <person name="Yu J.-H."/>
            <person name="Zhou M."/>
            <person name="Andersen M.R."/>
            <person name="Archer D.B."/>
            <person name="Baker S.E."/>
            <person name="Benoit I."/>
            <person name="Brakhage A.A."/>
            <person name="Braus G.H."/>
            <person name="Fischer R."/>
            <person name="Frisvad J.C."/>
            <person name="Goldman G.H."/>
            <person name="Houbraken J."/>
            <person name="Oakley B."/>
            <person name="Pocsi I."/>
            <person name="Scazzocchio C."/>
            <person name="Seiboth B."/>
            <person name="vanKuyk P.A."/>
            <person name="Wortman J."/>
            <person name="Dyer P.S."/>
            <person name="Grigoriev I.V."/>
        </authorList>
    </citation>
    <scope>NUCLEOTIDE SEQUENCE [LARGE SCALE GENOMIC DNA]</scope>
    <source>
        <strain evidence="3">CBS 101740 / IMI 381727 / IBT 21946</strain>
    </source>
</reference>
<protein>
    <submittedName>
        <fullName evidence="2">Uncharacterized protein</fullName>
    </submittedName>
</protein>
<dbReference type="AlphaFoldDB" id="A0A1L9US53"/>
<dbReference type="GeneID" id="93574886"/>
<gene>
    <name evidence="2" type="ORF">ASPBRDRAFT_27561</name>
</gene>
<dbReference type="RefSeq" id="XP_067481783.1">
    <property type="nucleotide sequence ID" value="XM_067622398.1"/>
</dbReference>
<organism evidence="2 3">
    <name type="scientific">Aspergillus brasiliensis (strain CBS 101740 / IMI 381727 / IBT 21946)</name>
    <dbReference type="NCBI Taxonomy" id="767769"/>
    <lineage>
        <taxon>Eukaryota</taxon>
        <taxon>Fungi</taxon>
        <taxon>Dikarya</taxon>
        <taxon>Ascomycota</taxon>
        <taxon>Pezizomycotina</taxon>
        <taxon>Eurotiomycetes</taxon>
        <taxon>Eurotiomycetidae</taxon>
        <taxon>Eurotiales</taxon>
        <taxon>Aspergillaceae</taxon>
        <taxon>Aspergillus</taxon>
        <taxon>Aspergillus subgen. Circumdati</taxon>
    </lineage>
</organism>
<dbReference type="EMBL" id="KV878681">
    <property type="protein sequence ID" value="OJJ74535.1"/>
    <property type="molecule type" value="Genomic_DNA"/>
</dbReference>
<name>A0A1L9US53_ASPBC</name>
<dbReference type="OMA" id="TVAYWAF"/>
<dbReference type="Proteomes" id="UP000184499">
    <property type="component" value="Unassembled WGS sequence"/>
</dbReference>
<feature type="coiled-coil region" evidence="1">
    <location>
        <begin position="84"/>
        <end position="118"/>
    </location>
</feature>
<keyword evidence="3" id="KW-1185">Reference proteome</keyword>
<evidence type="ECO:0000313" key="3">
    <source>
        <dbReference type="Proteomes" id="UP000184499"/>
    </source>
</evidence>
<dbReference type="STRING" id="767769.A0A1L9US53"/>
<evidence type="ECO:0000313" key="2">
    <source>
        <dbReference type="EMBL" id="OJJ74535.1"/>
    </source>
</evidence>
<keyword evidence="1" id="KW-0175">Coiled coil</keyword>
<accession>A0A1L9US53</accession>
<dbReference type="OrthoDB" id="5420280at2759"/>